<proteinExistence type="inferred from homology"/>
<name>A0AAN2DFV2_RHIRH</name>
<dbReference type="InterPro" id="IPR020904">
    <property type="entry name" value="Sc_DH/Rdtase_CS"/>
</dbReference>
<gene>
    <name evidence="3" type="primary">LRA5</name>
    <name evidence="3" type="ORF">AGRHK599_LOCUS4702</name>
</gene>
<dbReference type="SUPFAM" id="SSF51735">
    <property type="entry name" value="NAD(P)-binding Rossmann-fold domains"/>
    <property type="match status" value="1"/>
</dbReference>
<dbReference type="PRINTS" id="PR00081">
    <property type="entry name" value="GDHRDH"/>
</dbReference>
<evidence type="ECO:0000313" key="4">
    <source>
        <dbReference type="Proteomes" id="UP000528185"/>
    </source>
</evidence>
<dbReference type="FunFam" id="3.40.50.720:FF:000173">
    <property type="entry name" value="3-oxoacyl-[acyl-carrier protein] reductase"/>
    <property type="match status" value="1"/>
</dbReference>
<dbReference type="GO" id="GO:0016616">
    <property type="term" value="F:oxidoreductase activity, acting on the CH-OH group of donors, NAD or NADP as acceptor"/>
    <property type="evidence" value="ECO:0007669"/>
    <property type="project" value="TreeGrafter"/>
</dbReference>
<evidence type="ECO:0000256" key="1">
    <source>
        <dbReference type="ARBA" id="ARBA00006484"/>
    </source>
</evidence>
<evidence type="ECO:0000256" key="2">
    <source>
        <dbReference type="ARBA" id="ARBA00023002"/>
    </source>
</evidence>
<reference evidence="3 4" key="1">
    <citation type="submission" date="2020-06" db="EMBL/GenBank/DDBJ databases">
        <authorList>
            <person name="De Coninck B."/>
            <person name="Ibrahim H."/>
        </authorList>
    </citation>
    <scope>NUCLEOTIDE SEQUENCE [LARGE SCALE GENOMIC DNA]</scope>
    <source>
        <strain evidence="3">Ag_rhizogenes_K599</strain>
    </source>
</reference>
<dbReference type="CDD" id="cd05233">
    <property type="entry name" value="SDR_c"/>
    <property type="match status" value="1"/>
</dbReference>
<dbReference type="Proteomes" id="UP000528185">
    <property type="component" value="Unassembled WGS sequence"/>
</dbReference>
<dbReference type="GO" id="GO:0030497">
    <property type="term" value="P:fatty acid elongation"/>
    <property type="evidence" value="ECO:0007669"/>
    <property type="project" value="TreeGrafter"/>
</dbReference>
<dbReference type="AlphaFoldDB" id="A0AAN2DFV2"/>
<protein>
    <submittedName>
        <fullName evidence="3">2-dehydro-3-deoxy-L-rhamnonate dehydrogenase (NAD(+))</fullName>
    </submittedName>
</protein>
<dbReference type="Gene3D" id="3.40.50.720">
    <property type="entry name" value="NAD(P)-binding Rossmann-like Domain"/>
    <property type="match status" value="1"/>
</dbReference>
<dbReference type="PANTHER" id="PTHR42760:SF129">
    <property type="entry name" value="OXIDOREDUCTASE"/>
    <property type="match status" value="1"/>
</dbReference>
<sequence>MNSTGLDAQEWFSNMSTHYDLEGRVAVVTGAAGGFGAAISQRLRDCGATVVHWDLPGALKDGSFGDLPHAGVDISDAKSIGAAAINLQRQFGRLDILINNAGIVGSVAPLWEIPVEEFRRIIDINLFGSFLVCRALVPLMIETAKKNRFGRIINVASIQAKEGMHQAAAYSAAKAGLVAMTKSLGKELATADILVNAITPAASMTAMSIDAPKERLDDILSRIPMRRFLEPAEVANMVAWLSSSECSFSTGAVFDLSGGRATY</sequence>
<dbReference type="PANTHER" id="PTHR42760">
    <property type="entry name" value="SHORT-CHAIN DEHYDROGENASES/REDUCTASES FAMILY MEMBER"/>
    <property type="match status" value="1"/>
</dbReference>
<keyword evidence="2" id="KW-0560">Oxidoreductase</keyword>
<comment type="similarity">
    <text evidence="1">Belongs to the short-chain dehydrogenases/reductases (SDR) family.</text>
</comment>
<dbReference type="InterPro" id="IPR036291">
    <property type="entry name" value="NAD(P)-bd_dom_sf"/>
</dbReference>
<dbReference type="PROSITE" id="PS00061">
    <property type="entry name" value="ADH_SHORT"/>
    <property type="match status" value="1"/>
</dbReference>
<dbReference type="PRINTS" id="PR00080">
    <property type="entry name" value="SDRFAMILY"/>
</dbReference>
<organism evidence="3 4">
    <name type="scientific">Rhizobium rhizogenes</name>
    <name type="common">Agrobacterium rhizogenes</name>
    <dbReference type="NCBI Taxonomy" id="359"/>
    <lineage>
        <taxon>Bacteria</taxon>
        <taxon>Pseudomonadati</taxon>
        <taxon>Pseudomonadota</taxon>
        <taxon>Alphaproteobacteria</taxon>
        <taxon>Hyphomicrobiales</taxon>
        <taxon>Rhizobiaceae</taxon>
        <taxon>Rhizobium/Agrobacterium group</taxon>
        <taxon>Rhizobium</taxon>
    </lineage>
</organism>
<evidence type="ECO:0000313" key="3">
    <source>
        <dbReference type="EMBL" id="CAD0216439.1"/>
    </source>
</evidence>
<dbReference type="Pfam" id="PF13561">
    <property type="entry name" value="adh_short_C2"/>
    <property type="match status" value="1"/>
</dbReference>
<dbReference type="EMBL" id="CAICSX020000002">
    <property type="protein sequence ID" value="CAD0216439.1"/>
    <property type="molecule type" value="Genomic_DNA"/>
</dbReference>
<comment type="caution">
    <text evidence="3">The sequence shown here is derived from an EMBL/GenBank/DDBJ whole genome shotgun (WGS) entry which is preliminary data.</text>
</comment>
<accession>A0AAN2DFV2</accession>
<dbReference type="InterPro" id="IPR002347">
    <property type="entry name" value="SDR_fam"/>
</dbReference>